<feature type="region of interest" description="Disordered" evidence="1">
    <location>
        <begin position="1"/>
        <end position="35"/>
    </location>
</feature>
<dbReference type="AlphaFoldDB" id="W6Q5C6"/>
<keyword evidence="3" id="KW-1185">Reference proteome</keyword>
<gene>
    <name evidence="2" type="ORF">PROQFM164_S02g001331</name>
</gene>
<proteinExistence type="predicted"/>
<dbReference type="EMBL" id="HG792016">
    <property type="protein sequence ID" value="CDM31181.1"/>
    <property type="molecule type" value="Genomic_DNA"/>
</dbReference>
<evidence type="ECO:0000313" key="2">
    <source>
        <dbReference type="EMBL" id="CDM31181.1"/>
    </source>
</evidence>
<evidence type="ECO:0000313" key="3">
    <source>
        <dbReference type="Proteomes" id="UP000030686"/>
    </source>
</evidence>
<organism evidence="2 3">
    <name type="scientific">Penicillium roqueforti (strain FM164)</name>
    <dbReference type="NCBI Taxonomy" id="1365484"/>
    <lineage>
        <taxon>Eukaryota</taxon>
        <taxon>Fungi</taxon>
        <taxon>Dikarya</taxon>
        <taxon>Ascomycota</taxon>
        <taxon>Pezizomycotina</taxon>
        <taxon>Eurotiomycetes</taxon>
        <taxon>Eurotiomycetidae</taxon>
        <taxon>Eurotiales</taxon>
        <taxon>Aspergillaceae</taxon>
        <taxon>Penicillium</taxon>
    </lineage>
</organism>
<sequence length="35" mass="3782">MINRKSGTGFRDLASANQGGAQVKETCRVRSAFPK</sequence>
<accession>W6Q5C6</accession>
<protein>
    <submittedName>
        <fullName evidence="2">Genomic scaffold, ProqFM164S02</fullName>
    </submittedName>
</protein>
<reference evidence="2" key="1">
    <citation type="journal article" date="2014" name="Nat. Commun.">
        <title>Multiple recent horizontal transfers of a large genomic region in cheese making fungi.</title>
        <authorList>
            <person name="Cheeseman K."/>
            <person name="Ropars J."/>
            <person name="Renault P."/>
            <person name="Dupont J."/>
            <person name="Gouzy J."/>
            <person name="Branca A."/>
            <person name="Abraham A.L."/>
            <person name="Ceppi M."/>
            <person name="Conseiller E."/>
            <person name="Debuchy R."/>
            <person name="Malagnac F."/>
            <person name="Goarin A."/>
            <person name="Silar P."/>
            <person name="Lacoste S."/>
            <person name="Sallet E."/>
            <person name="Bensimon A."/>
            <person name="Giraud T."/>
            <person name="Brygoo Y."/>
        </authorList>
    </citation>
    <scope>NUCLEOTIDE SEQUENCE [LARGE SCALE GENOMIC DNA]</scope>
    <source>
        <strain evidence="2">FM164</strain>
    </source>
</reference>
<dbReference type="Proteomes" id="UP000030686">
    <property type="component" value="Unassembled WGS sequence"/>
</dbReference>
<evidence type="ECO:0000256" key="1">
    <source>
        <dbReference type="SAM" id="MobiDB-lite"/>
    </source>
</evidence>
<name>W6Q5C6_PENRF</name>